<comment type="caution">
    <text evidence="2">The sequence shown here is derived from an EMBL/GenBank/DDBJ whole genome shotgun (WGS) entry which is preliminary data.</text>
</comment>
<reference evidence="3" key="1">
    <citation type="journal article" date="2019" name="Int. J. Syst. Evol. Microbiol.">
        <title>The Global Catalogue of Microorganisms (GCM) 10K type strain sequencing project: providing services to taxonomists for standard genome sequencing and annotation.</title>
        <authorList>
            <consortium name="The Broad Institute Genomics Platform"/>
            <consortium name="The Broad Institute Genome Sequencing Center for Infectious Disease"/>
            <person name="Wu L."/>
            <person name="Ma J."/>
        </authorList>
    </citation>
    <scope>NUCLEOTIDE SEQUENCE [LARGE SCALE GENOMIC DNA]</scope>
    <source>
        <strain evidence="3">CCUG 62981</strain>
    </source>
</reference>
<dbReference type="RefSeq" id="WP_382436586.1">
    <property type="nucleotide sequence ID" value="NZ_JBHSGQ010000003.1"/>
</dbReference>
<evidence type="ECO:0000256" key="1">
    <source>
        <dbReference type="SAM" id="MobiDB-lite"/>
    </source>
</evidence>
<dbReference type="Proteomes" id="UP001596024">
    <property type="component" value="Unassembled WGS sequence"/>
</dbReference>
<feature type="region of interest" description="Disordered" evidence="1">
    <location>
        <begin position="1"/>
        <end position="20"/>
    </location>
</feature>
<accession>A0ABV9N9Z4</accession>
<organism evidence="2 3">
    <name type="scientific">Glycocaulis abyssi</name>
    <dbReference type="NCBI Taxonomy" id="1433403"/>
    <lineage>
        <taxon>Bacteria</taxon>
        <taxon>Pseudomonadati</taxon>
        <taxon>Pseudomonadota</taxon>
        <taxon>Alphaproteobacteria</taxon>
        <taxon>Maricaulales</taxon>
        <taxon>Maricaulaceae</taxon>
        <taxon>Glycocaulis</taxon>
    </lineage>
</organism>
<evidence type="ECO:0000313" key="3">
    <source>
        <dbReference type="Proteomes" id="UP001596024"/>
    </source>
</evidence>
<protein>
    <submittedName>
        <fullName evidence="2">Uncharacterized protein</fullName>
    </submittedName>
</protein>
<proteinExistence type="predicted"/>
<keyword evidence="3" id="KW-1185">Reference proteome</keyword>
<evidence type="ECO:0000313" key="2">
    <source>
        <dbReference type="EMBL" id="MFC4725182.1"/>
    </source>
</evidence>
<sequence>MKLESHGLTGSCPKGMKRRPPQNARNILIVLPKDCRAHAAWLCHC</sequence>
<name>A0ABV9N9Z4_9PROT</name>
<dbReference type="EMBL" id="JBHSGQ010000003">
    <property type="protein sequence ID" value="MFC4725182.1"/>
    <property type="molecule type" value="Genomic_DNA"/>
</dbReference>
<gene>
    <name evidence="2" type="ORF">ACFPB0_07760</name>
</gene>